<name>A0ABM1MB06_NICVS</name>
<sequence>MDANCMIMTKGCIVITKPYKTAKAKYQLQKPPMPDLKGNIDICKELTTKKRKSAQLLSSLGFKCPSEAKSLCATNPQKLDISKYKKQLHMAAGKSNLKIDIQHDNGKSCVDIEFEIYK</sequence>
<accession>A0ABM1MB06</accession>
<gene>
    <name evidence="2" type="primary">LOC108559122</name>
</gene>
<evidence type="ECO:0000313" key="1">
    <source>
        <dbReference type="Proteomes" id="UP000695000"/>
    </source>
</evidence>
<proteinExistence type="predicted"/>
<reference evidence="2" key="1">
    <citation type="submission" date="2025-08" db="UniProtKB">
        <authorList>
            <consortium name="RefSeq"/>
        </authorList>
    </citation>
    <scope>IDENTIFICATION</scope>
    <source>
        <tissue evidence="2">Whole Larva</tissue>
    </source>
</reference>
<protein>
    <submittedName>
        <fullName evidence="2">Uncharacterized protein LOC108559122</fullName>
    </submittedName>
</protein>
<dbReference type="RefSeq" id="XP_017771756.1">
    <property type="nucleotide sequence ID" value="XM_017916267.1"/>
</dbReference>
<dbReference type="Proteomes" id="UP000695000">
    <property type="component" value="Unplaced"/>
</dbReference>
<evidence type="ECO:0000313" key="2">
    <source>
        <dbReference type="RefSeq" id="XP_017771756.1"/>
    </source>
</evidence>
<organism evidence="1 2">
    <name type="scientific">Nicrophorus vespilloides</name>
    <name type="common">Boreal carrion beetle</name>
    <dbReference type="NCBI Taxonomy" id="110193"/>
    <lineage>
        <taxon>Eukaryota</taxon>
        <taxon>Metazoa</taxon>
        <taxon>Ecdysozoa</taxon>
        <taxon>Arthropoda</taxon>
        <taxon>Hexapoda</taxon>
        <taxon>Insecta</taxon>
        <taxon>Pterygota</taxon>
        <taxon>Neoptera</taxon>
        <taxon>Endopterygota</taxon>
        <taxon>Coleoptera</taxon>
        <taxon>Polyphaga</taxon>
        <taxon>Staphyliniformia</taxon>
        <taxon>Silphidae</taxon>
        <taxon>Nicrophorinae</taxon>
        <taxon>Nicrophorus</taxon>
    </lineage>
</organism>
<keyword evidence="1" id="KW-1185">Reference proteome</keyword>
<dbReference type="GeneID" id="108559122"/>